<evidence type="ECO:0000256" key="12">
    <source>
        <dbReference type="SAM" id="SignalP"/>
    </source>
</evidence>
<evidence type="ECO:0000313" key="15">
    <source>
        <dbReference type="EMBL" id="KAK1421482.1"/>
    </source>
</evidence>
<keyword evidence="11" id="KW-0472">Membrane</keyword>
<dbReference type="CDD" id="cd23509">
    <property type="entry name" value="Gnk2-like"/>
    <property type="match status" value="2"/>
</dbReference>
<keyword evidence="1" id="KW-0723">Serine/threonine-protein kinase</keyword>
<evidence type="ECO:0000313" key="16">
    <source>
        <dbReference type="Proteomes" id="UP001229421"/>
    </source>
</evidence>
<evidence type="ECO:0000256" key="7">
    <source>
        <dbReference type="ARBA" id="ARBA00022840"/>
    </source>
</evidence>
<dbReference type="Gene3D" id="3.30.200.20">
    <property type="entry name" value="Phosphorylase Kinase, domain 1"/>
    <property type="match status" value="1"/>
</dbReference>
<evidence type="ECO:0000256" key="2">
    <source>
        <dbReference type="ARBA" id="ARBA00022679"/>
    </source>
</evidence>
<dbReference type="GO" id="GO:0005524">
    <property type="term" value="F:ATP binding"/>
    <property type="evidence" value="ECO:0007669"/>
    <property type="project" value="UniProtKB-UniRule"/>
</dbReference>
<feature type="domain" description="Gnk2-homologous" evidence="14">
    <location>
        <begin position="34"/>
        <end position="136"/>
    </location>
</feature>
<evidence type="ECO:0000256" key="8">
    <source>
        <dbReference type="ARBA" id="ARBA00023170"/>
    </source>
</evidence>
<keyword evidence="2" id="KW-0808">Transferase</keyword>
<evidence type="ECO:0000256" key="11">
    <source>
        <dbReference type="SAM" id="Phobius"/>
    </source>
</evidence>
<keyword evidence="6" id="KW-0418">Kinase</keyword>
<feature type="domain" description="Protein kinase" evidence="13">
    <location>
        <begin position="331"/>
        <end position="609"/>
    </location>
</feature>
<dbReference type="InterPro" id="IPR038408">
    <property type="entry name" value="GNK2_sf"/>
</dbReference>
<reference evidence="15" key="1">
    <citation type="journal article" date="2023" name="bioRxiv">
        <title>Improved chromosome-level genome assembly for marigold (Tagetes erecta).</title>
        <authorList>
            <person name="Jiang F."/>
            <person name="Yuan L."/>
            <person name="Wang S."/>
            <person name="Wang H."/>
            <person name="Xu D."/>
            <person name="Wang A."/>
            <person name="Fan W."/>
        </authorList>
    </citation>
    <scope>NUCLEOTIDE SEQUENCE</scope>
    <source>
        <strain evidence="15">WSJ</strain>
        <tissue evidence="15">Leaf</tissue>
    </source>
</reference>
<keyword evidence="3 12" id="KW-0732">Signal</keyword>
<sequence length="648" mass="72279">MNRWLSWWMAGLMVVVVFISMANSVTSQPRGRNSTLITYYCSVYYGRSPKYFLSNLNTTLLSLRQQLTNGSRYATARTLLNGESVWGLASCRGYVNTTECVACFNYAVDQLKVCALGNGAHIFYNDCDVRYGNNNFYAEANIRAGVVICGNTTSSQPANFRRTVDGLMSDLRTAAPRTSNYYAASTRRISDSNTTLYAIAQCNLNLSQSVCKDCLNSRYGSLDACLPSTTGRAIDNGCFMRYSNTPFFGLNQVTDITRFLDDGDSSKKRYIIGGVVGGVCLLLLVLALYLWHSRSKNRSNRRHGKITGSTAMLQGPAKYSYEDIKIATDNFSDKHRLGGGVFGEVYKGTLKDGDTVAIKKTIMASSRGKPHIDDELKIICNVHHRHLIRLLGYCNKGPFLFLVHEYMDNGSLDRFLYADKSKNLNWRQRFGIIYGTARGLAYLHEQYHVTIIHRDIKTSNILLDHEFEPKISDFGLIRLLPEDKTHITTKLAGSRDSGYVAPEYAIHGQLSEKVDTYSFGIVVLEIISGKRCHNVQGDESVGQSLLDHAWNLYDNGAHLKLVDERLNPSEYAVEDVKKIIEIALMCTQSPVSTRPAMSEVVTLLSDKSLDDMPTTRSTFLEDDIKIKVDTSISLSSDATASTVQFSGR</sequence>
<dbReference type="PROSITE" id="PS51473">
    <property type="entry name" value="GNK2"/>
    <property type="match status" value="2"/>
</dbReference>
<evidence type="ECO:0000256" key="10">
    <source>
        <dbReference type="PROSITE-ProRule" id="PRU10141"/>
    </source>
</evidence>
<dbReference type="InterPro" id="IPR002902">
    <property type="entry name" value="GNK2"/>
</dbReference>
<dbReference type="FunFam" id="3.30.430.20:FF:000017">
    <property type="entry name" value="Cysteine-rich receptor-like protein kinase 2"/>
    <property type="match status" value="1"/>
</dbReference>
<keyword evidence="4" id="KW-0677">Repeat</keyword>
<name>A0AAD8KJJ3_TARER</name>
<evidence type="ECO:0000256" key="9">
    <source>
        <dbReference type="ARBA" id="ARBA00023180"/>
    </source>
</evidence>
<keyword evidence="9" id="KW-0325">Glycoprotein</keyword>
<evidence type="ECO:0000259" key="13">
    <source>
        <dbReference type="PROSITE" id="PS50011"/>
    </source>
</evidence>
<feature type="transmembrane region" description="Helical" evidence="11">
    <location>
        <begin position="270"/>
        <end position="291"/>
    </location>
</feature>
<feature type="chain" id="PRO_5042249142" description="Cysteine-rich receptor-like protein kinase 2" evidence="12">
    <location>
        <begin position="28"/>
        <end position="648"/>
    </location>
</feature>
<gene>
    <name evidence="15" type="ORF">QVD17_23841</name>
</gene>
<dbReference type="AlphaFoldDB" id="A0AAD8KJJ3"/>
<organism evidence="15 16">
    <name type="scientific">Tagetes erecta</name>
    <name type="common">African marigold</name>
    <dbReference type="NCBI Taxonomy" id="13708"/>
    <lineage>
        <taxon>Eukaryota</taxon>
        <taxon>Viridiplantae</taxon>
        <taxon>Streptophyta</taxon>
        <taxon>Embryophyta</taxon>
        <taxon>Tracheophyta</taxon>
        <taxon>Spermatophyta</taxon>
        <taxon>Magnoliopsida</taxon>
        <taxon>eudicotyledons</taxon>
        <taxon>Gunneridae</taxon>
        <taxon>Pentapetalae</taxon>
        <taxon>asterids</taxon>
        <taxon>campanulids</taxon>
        <taxon>Asterales</taxon>
        <taxon>Asteraceae</taxon>
        <taxon>Asteroideae</taxon>
        <taxon>Heliantheae alliance</taxon>
        <taxon>Tageteae</taxon>
        <taxon>Tagetes</taxon>
    </lineage>
</organism>
<dbReference type="PROSITE" id="PS00108">
    <property type="entry name" value="PROTEIN_KINASE_ST"/>
    <property type="match status" value="1"/>
</dbReference>
<keyword evidence="11" id="KW-1133">Transmembrane helix</keyword>
<accession>A0AAD8KJJ3</accession>
<evidence type="ECO:0000256" key="6">
    <source>
        <dbReference type="ARBA" id="ARBA00022777"/>
    </source>
</evidence>
<dbReference type="Pfam" id="PF01657">
    <property type="entry name" value="Stress-antifung"/>
    <property type="match status" value="2"/>
</dbReference>
<evidence type="ECO:0000256" key="4">
    <source>
        <dbReference type="ARBA" id="ARBA00022737"/>
    </source>
</evidence>
<dbReference type="SMART" id="SM00220">
    <property type="entry name" value="S_TKc"/>
    <property type="match status" value="1"/>
</dbReference>
<dbReference type="InterPro" id="IPR017441">
    <property type="entry name" value="Protein_kinase_ATP_BS"/>
</dbReference>
<keyword evidence="5 10" id="KW-0547">Nucleotide-binding</keyword>
<protein>
    <recommendedName>
        <fullName evidence="17">Cysteine-rich receptor-like protein kinase 2</fullName>
    </recommendedName>
</protein>
<proteinExistence type="predicted"/>
<comment type="caution">
    <text evidence="15">The sequence shown here is derived from an EMBL/GenBank/DDBJ whole genome shotgun (WGS) entry which is preliminary data.</text>
</comment>
<dbReference type="PANTHER" id="PTHR47973">
    <property type="entry name" value="CYSTEINE-RICH RECEPTOR-LIKE PROTEIN KINASE 3"/>
    <property type="match status" value="1"/>
</dbReference>
<evidence type="ECO:0000256" key="1">
    <source>
        <dbReference type="ARBA" id="ARBA00022527"/>
    </source>
</evidence>
<evidence type="ECO:0008006" key="17">
    <source>
        <dbReference type="Google" id="ProtNLM"/>
    </source>
</evidence>
<dbReference type="EMBL" id="JAUHHV010000006">
    <property type="protein sequence ID" value="KAK1421482.1"/>
    <property type="molecule type" value="Genomic_DNA"/>
</dbReference>
<dbReference type="PROSITE" id="PS00107">
    <property type="entry name" value="PROTEIN_KINASE_ATP"/>
    <property type="match status" value="1"/>
</dbReference>
<feature type="domain" description="Gnk2-homologous" evidence="14">
    <location>
        <begin position="142"/>
        <end position="247"/>
    </location>
</feature>
<dbReference type="InterPro" id="IPR011009">
    <property type="entry name" value="Kinase-like_dom_sf"/>
</dbReference>
<evidence type="ECO:0000256" key="3">
    <source>
        <dbReference type="ARBA" id="ARBA00022729"/>
    </source>
</evidence>
<evidence type="ECO:0000259" key="14">
    <source>
        <dbReference type="PROSITE" id="PS51473"/>
    </source>
</evidence>
<dbReference type="Pfam" id="PF07714">
    <property type="entry name" value="PK_Tyr_Ser-Thr"/>
    <property type="match status" value="1"/>
</dbReference>
<dbReference type="Gene3D" id="3.30.430.20">
    <property type="entry name" value="Gnk2 domain, C-X8-C-X2-C motif"/>
    <property type="match status" value="2"/>
</dbReference>
<dbReference type="InterPro" id="IPR001245">
    <property type="entry name" value="Ser-Thr/Tyr_kinase_cat_dom"/>
</dbReference>
<feature type="signal peptide" evidence="12">
    <location>
        <begin position="1"/>
        <end position="27"/>
    </location>
</feature>
<keyword evidence="7 10" id="KW-0067">ATP-binding</keyword>
<dbReference type="InterPro" id="IPR052059">
    <property type="entry name" value="CR_Ser/Thr_kinase"/>
</dbReference>
<dbReference type="PROSITE" id="PS50011">
    <property type="entry name" value="PROTEIN_KINASE_DOM"/>
    <property type="match status" value="1"/>
</dbReference>
<dbReference type="Proteomes" id="UP001229421">
    <property type="component" value="Unassembled WGS sequence"/>
</dbReference>
<evidence type="ECO:0000256" key="5">
    <source>
        <dbReference type="ARBA" id="ARBA00022741"/>
    </source>
</evidence>
<dbReference type="GO" id="GO:0004674">
    <property type="term" value="F:protein serine/threonine kinase activity"/>
    <property type="evidence" value="ECO:0007669"/>
    <property type="project" value="UniProtKB-KW"/>
</dbReference>
<dbReference type="InterPro" id="IPR008271">
    <property type="entry name" value="Ser/Thr_kinase_AS"/>
</dbReference>
<feature type="binding site" evidence="10">
    <location>
        <position position="360"/>
    </location>
    <ligand>
        <name>ATP</name>
        <dbReference type="ChEBI" id="CHEBI:30616"/>
    </ligand>
</feature>
<dbReference type="FunFam" id="1.10.510.10:FF:000336">
    <property type="entry name" value="Cysteine-rich receptor-like protein kinase 2"/>
    <property type="match status" value="1"/>
</dbReference>
<dbReference type="SUPFAM" id="SSF56112">
    <property type="entry name" value="Protein kinase-like (PK-like)"/>
    <property type="match status" value="1"/>
</dbReference>
<dbReference type="CDD" id="cd14066">
    <property type="entry name" value="STKc_IRAK"/>
    <property type="match status" value="1"/>
</dbReference>
<keyword evidence="8" id="KW-0675">Receptor</keyword>
<keyword evidence="16" id="KW-1185">Reference proteome</keyword>
<dbReference type="InterPro" id="IPR000719">
    <property type="entry name" value="Prot_kinase_dom"/>
</dbReference>
<dbReference type="Gene3D" id="1.10.510.10">
    <property type="entry name" value="Transferase(Phosphotransferase) domain 1"/>
    <property type="match status" value="1"/>
</dbReference>
<keyword evidence="11" id="KW-0812">Transmembrane</keyword>